<evidence type="ECO:0000256" key="6">
    <source>
        <dbReference type="ARBA" id="ARBA00023242"/>
    </source>
</evidence>
<comment type="similarity">
    <text evidence="3">Belongs to the CSN1 family.</text>
</comment>
<dbReference type="InterPro" id="IPR036390">
    <property type="entry name" value="WH_DNA-bd_sf"/>
</dbReference>
<evidence type="ECO:0000256" key="4">
    <source>
        <dbReference type="ARBA" id="ARBA00022490"/>
    </source>
</evidence>
<reference evidence="10" key="1">
    <citation type="journal article" date="2021" name="Nat. Commun.">
        <title>Genetic determinants of endophytism in the Arabidopsis root mycobiome.</title>
        <authorList>
            <person name="Mesny F."/>
            <person name="Miyauchi S."/>
            <person name="Thiergart T."/>
            <person name="Pickel B."/>
            <person name="Atanasova L."/>
            <person name="Karlsson M."/>
            <person name="Huettel B."/>
            <person name="Barry K.W."/>
            <person name="Haridas S."/>
            <person name="Chen C."/>
            <person name="Bauer D."/>
            <person name="Andreopoulos W."/>
            <person name="Pangilinan J."/>
            <person name="LaButti K."/>
            <person name="Riley R."/>
            <person name="Lipzen A."/>
            <person name="Clum A."/>
            <person name="Drula E."/>
            <person name="Henrissat B."/>
            <person name="Kohler A."/>
            <person name="Grigoriev I.V."/>
            <person name="Martin F.M."/>
            <person name="Hacquard S."/>
        </authorList>
    </citation>
    <scope>NUCLEOTIDE SEQUENCE</scope>
    <source>
        <strain evidence="10">MPI-SDFR-AT-0068</strain>
    </source>
</reference>
<accession>A0A8K0SC72</accession>
<evidence type="ECO:0000256" key="3">
    <source>
        <dbReference type="ARBA" id="ARBA00008793"/>
    </source>
</evidence>
<keyword evidence="4" id="KW-0963">Cytoplasm</keyword>
<dbReference type="PROSITE" id="PS50250">
    <property type="entry name" value="PCI"/>
    <property type="match status" value="1"/>
</dbReference>
<dbReference type="Proteomes" id="UP000813427">
    <property type="component" value="Unassembled WGS sequence"/>
</dbReference>
<evidence type="ECO:0000256" key="8">
    <source>
        <dbReference type="SAM" id="MobiDB-lite"/>
    </source>
</evidence>
<evidence type="ECO:0000313" key="10">
    <source>
        <dbReference type="EMBL" id="KAH7262626.1"/>
    </source>
</evidence>
<dbReference type="Gene3D" id="1.25.40.570">
    <property type="match status" value="1"/>
</dbReference>
<comment type="subcellular location">
    <subcellularLocation>
        <location evidence="2">Cytoplasm</location>
    </subcellularLocation>
    <subcellularLocation>
        <location evidence="1">Nucleus</location>
    </subcellularLocation>
</comment>
<proteinExistence type="inferred from homology"/>
<dbReference type="SUPFAM" id="SSF46785">
    <property type="entry name" value="Winged helix' DNA-binding domain"/>
    <property type="match status" value="1"/>
</dbReference>
<dbReference type="InterPro" id="IPR045135">
    <property type="entry name" value="Rpn7_N"/>
</dbReference>
<organism evidence="10 11">
    <name type="scientific">Fusarium tricinctum</name>
    <dbReference type="NCBI Taxonomy" id="61284"/>
    <lineage>
        <taxon>Eukaryota</taxon>
        <taxon>Fungi</taxon>
        <taxon>Dikarya</taxon>
        <taxon>Ascomycota</taxon>
        <taxon>Pezizomycotina</taxon>
        <taxon>Sordariomycetes</taxon>
        <taxon>Hypocreomycetidae</taxon>
        <taxon>Hypocreales</taxon>
        <taxon>Nectriaceae</taxon>
        <taxon>Fusarium</taxon>
        <taxon>Fusarium tricinctum species complex</taxon>
    </lineage>
</organism>
<feature type="coiled-coil region" evidence="7">
    <location>
        <begin position="101"/>
        <end position="132"/>
    </location>
</feature>
<gene>
    <name evidence="10" type="ORF">BKA59DRAFT_505650</name>
</gene>
<dbReference type="GO" id="GO:0005737">
    <property type="term" value="C:cytoplasm"/>
    <property type="evidence" value="ECO:0007669"/>
    <property type="project" value="UniProtKB-SubCell"/>
</dbReference>
<comment type="caution">
    <text evidence="10">The sequence shown here is derived from an EMBL/GenBank/DDBJ whole genome shotgun (WGS) entry which is preliminary data.</text>
</comment>
<name>A0A8K0SC72_9HYPO</name>
<dbReference type="SMART" id="SM00088">
    <property type="entry name" value="PINT"/>
    <property type="match status" value="1"/>
</dbReference>
<dbReference type="PANTHER" id="PTHR14145">
    <property type="entry name" value="26S PROTESOME SUBUNIT 6"/>
    <property type="match status" value="1"/>
</dbReference>
<keyword evidence="11" id="KW-1185">Reference proteome</keyword>
<evidence type="ECO:0000259" key="9">
    <source>
        <dbReference type="PROSITE" id="PS50250"/>
    </source>
</evidence>
<dbReference type="Pfam" id="PF10602">
    <property type="entry name" value="RPN7"/>
    <property type="match status" value="1"/>
</dbReference>
<dbReference type="EMBL" id="JAGPXF010000001">
    <property type="protein sequence ID" value="KAH7262626.1"/>
    <property type="molecule type" value="Genomic_DNA"/>
</dbReference>
<evidence type="ECO:0000256" key="2">
    <source>
        <dbReference type="ARBA" id="ARBA00004496"/>
    </source>
</evidence>
<dbReference type="OrthoDB" id="422427at2759"/>
<sequence>MSESSSLLAFFSQMSNSGGIVVPDQPKLDLDLYIQNYTGRTRIDRLIQIGKSSVPLCVDALKAAIVEAKAGSDITLYLEAWNCIRTAAPQEPEAQKDQAWIEKVERENKAERARLESQLKQYRHNLIKESIRMGNEDMGQHYEKTGYLDGALEAYNRMRQDVTTTKHIIDCGVHLVNVYIAKRDWTMVLNNLGKIIGVQSGDEERTYQTYTKLVSGIALLGLKHYKDAANSLLQIDFTLPPAQYNHIASPNDIAVYGGLLALATMERNELQARVLENQSFRSFLENESHVRKAISLFVNGRYSNCLSILESVRNDYLLDVYLQRHISTLYSQIRNKCIVQYFVPFSCVTLETLNQAFAPEGGSVEAELVSMIREGILKARLDTKNKLLIAVQPNPRFEMQKQALNVAQEYEREAKERLRRMNIIAAGLEVVGKRQPNPGHASRGIDEQWYDDTKGPGQAEASRTLTA</sequence>
<dbReference type="GO" id="GO:0000502">
    <property type="term" value="C:proteasome complex"/>
    <property type="evidence" value="ECO:0007669"/>
    <property type="project" value="UniProtKB-KW"/>
</dbReference>
<feature type="region of interest" description="Disordered" evidence="8">
    <location>
        <begin position="434"/>
        <end position="467"/>
    </location>
</feature>
<feature type="domain" description="PCI" evidence="9">
    <location>
        <begin position="223"/>
        <end position="395"/>
    </location>
</feature>
<evidence type="ECO:0000313" key="11">
    <source>
        <dbReference type="Proteomes" id="UP000813427"/>
    </source>
</evidence>
<feature type="compositionally biased region" description="Basic and acidic residues" evidence="8">
    <location>
        <begin position="443"/>
        <end position="454"/>
    </location>
</feature>
<dbReference type="AlphaFoldDB" id="A0A8K0SC72"/>
<evidence type="ECO:0000256" key="1">
    <source>
        <dbReference type="ARBA" id="ARBA00004123"/>
    </source>
</evidence>
<evidence type="ECO:0000256" key="7">
    <source>
        <dbReference type="SAM" id="Coils"/>
    </source>
</evidence>
<dbReference type="PANTHER" id="PTHR14145:SF2">
    <property type="entry name" value="COP9 SIGNALOSOME COMPLEX SUBUNIT 1"/>
    <property type="match status" value="1"/>
</dbReference>
<dbReference type="GO" id="GO:0008180">
    <property type="term" value="C:COP9 signalosome"/>
    <property type="evidence" value="ECO:0007669"/>
    <property type="project" value="UniProtKB-KW"/>
</dbReference>
<dbReference type="InterPro" id="IPR000717">
    <property type="entry name" value="PCI_dom"/>
</dbReference>
<dbReference type="Pfam" id="PF01399">
    <property type="entry name" value="PCI"/>
    <property type="match status" value="1"/>
</dbReference>
<keyword evidence="5" id="KW-0736">Signalosome</keyword>
<keyword evidence="7" id="KW-0175">Coiled coil</keyword>
<keyword evidence="10" id="KW-0647">Proteasome</keyword>
<protein>
    <submittedName>
        <fullName evidence="10">26S proteasome subunit RPN7-domain-containing protein</fullName>
    </submittedName>
</protein>
<dbReference type="InterPro" id="IPR019585">
    <property type="entry name" value="Rpn7/CSN1"/>
</dbReference>
<evidence type="ECO:0000256" key="5">
    <source>
        <dbReference type="ARBA" id="ARBA00022790"/>
    </source>
</evidence>
<keyword evidence="6" id="KW-0539">Nucleus</keyword>